<dbReference type="GO" id="GO:0003723">
    <property type="term" value="F:RNA binding"/>
    <property type="evidence" value="ECO:0007669"/>
    <property type="project" value="InterPro"/>
</dbReference>
<dbReference type="PANTHER" id="PTHR47926:SF436">
    <property type="entry name" value="PENTATRICOPEPTIDE REPEAT-CONTAINING PROTEIN ELI1, CHLOROPLASTIC-LIKE ISOFORM X2"/>
    <property type="match status" value="1"/>
</dbReference>
<name>A0AAV3Q565_LITER</name>
<evidence type="ECO:0000313" key="4">
    <source>
        <dbReference type="Proteomes" id="UP001454036"/>
    </source>
</evidence>
<dbReference type="InterPro" id="IPR046848">
    <property type="entry name" value="E_motif"/>
</dbReference>
<dbReference type="Pfam" id="PF20431">
    <property type="entry name" value="E_motif"/>
    <property type="match status" value="1"/>
</dbReference>
<dbReference type="FunFam" id="1.25.40.10:FF:000344">
    <property type="entry name" value="Pentatricopeptide repeat-containing protein"/>
    <property type="match status" value="1"/>
</dbReference>
<reference evidence="3 4" key="1">
    <citation type="submission" date="2024-01" db="EMBL/GenBank/DDBJ databases">
        <title>The complete chloroplast genome sequence of Lithospermum erythrorhizon: insights into the phylogenetic relationship among Boraginaceae species and the maternal lineages of purple gromwells.</title>
        <authorList>
            <person name="Okada T."/>
            <person name="Watanabe K."/>
        </authorList>
    </citation>
    <scope>NUCLEOTIDE SEQUENCE [LARGE SCALE GENOMIC DNA]</scope>
</reference>
<dbReference type="InterPro" id="IPR002885">
    <property type="entry name" value="PPR_rpt"/>
</dbReference>
<dbReference type="Pfam" id="PF13041">
    <property type="entry name" value="PPR_2"/>
    <property type="match status" value="3"/>
</dbReference>
<feature type="repeat" description="PPR" evidence="2">
    <location>
        <begin position="409"/>
        <end position="443"/>
    </location>
</feature>
<accession>A0AAV3Q565</accession>
<dbReference type="EMBL" id="BAABME010003332">
    <property type="protein sequence ID" value="GAA0158368.1"/>
    <property type="molecule type" value="Genomic_DNA"/>
</dbReference>
<dbReference type="PANTHER" id="PTHR47926">
    <property type="entry name" value="PENTATRICOPEPTIDE REPEAT-CONTAINING PROTEIN"/>
    <property type="match status" value="1"/>
</dbReference>
<keyword evidence="4" id="KW-1185">Reference proteome</keyword>
<dbReference type="NCBIfam" id="TIGR00756">
    <property type="entry name" value="PPR"/>
    <property type="match status" value="5"/>
</dbReference>
<feature type="repeat" description="PPR" evidence="2">
    <location>
        <begin position="303"/>
        <end position="338"/>
    </location>
</feature>
<evidence type="ECO:0000256" key="2">
    <source>
        <dbReference type="PROSITE-ProRule" id="PRU00708"/>
    </source>
</evidence>
<dbReference type="Pfam" id="PF01535">
    <property type="entry name" value="PPR"/>
    <property type="match status" value="1"/>
</dbReference>
<sequence>MIHLFTHSKKASTSTTITITLRHLSASLPPPSAALSTLLQGRIPTPHLLQIHARVFRLNLHQDNLIATRLIGHYPSKHALNFFNILNNPNIFPFNAIIRVLSEQGPYDTAFSIFKNLKNSIFSPNDLTFSFLLKACAKASNGPVYVNQIQTHVVKFGFIDDLYVCNGLLFVYAKGLKDLVVARKLFDEMPDKSVICCWTNLISGYAVSGQSEKALELFCSMVKDNLQPENDTMVSVLSACSSLEAAKVERWVKVFDELGNDHDREKLVGDNVNVVLVYLYGKQGKFDESRERFDRISIQGKRSVLSWNVMIGAYVQNGCYLEGLSLYRLMMEEYDCIPNHVTMVYVLSACAHVGDIDIGTRVHSYLRTKEHRGVLFSNKNLATALIDMYYKCGNVEKARDVFGEIRTKDIVLFNAMIMGLAVNGKGEAAFSYFSEIQELGLHPDAATFLGLLCACSHSGLLEKGRQVFKDMISKFKISPKLEHYASYIDLLARVGCIKEAMQVVSSMPFEPNQYVWGALLSGSLLHDQSDIAQIASSMLLKSDPGNSGGYVMLSNSFASDNRWGDVSGVRGFMRDKGVTKHPGCSWIGIYNMVHEFVAGSTSHPNCEVVHSRLEELIKEMKIPSL</sequence>
<evidence type="ECO:0000313" key="3">
    <source>
        <dbReference type="EMBL" id="GAA0158368.1"/>
    </source>
</evidence>
<dbReference type="FunFam" id="1.25.40.10:FF:000184">
    <property type="entry name" value="Pentatricopeptide repeat-containing protein, chloroplastic"/>
    <property type="match status" value="1"/>
</dbReference>
<gene>
    <name evidence="3" type="ORF">LIER_15418</name>
</gene>
<keyword evidence="1" id="KW-0677">Repeat</keyword>
<comment type="caution">
    <text evidence="3">The sequence shown here is derived from an EMBL/GenBank/DDBJ whole genome shotgun (WGS) entry which is preliminary data.</text>
</comment>
<feature type="repeat" description="PPR" evidence="2">
    <location>
        <begin position="194"/>
        <end position="228"/>
    </location>
</feature>
<evidence type="ECO:0008006" key="5">
    <source>
        <dbReference type="Google" id="ProtNLM"/>
    </source>
</evidence>
<dbReference type="AlphaFoldDB" id="A0AAV3Q565"/>
<dbReference type="PROSITE" id="PS51375">
    <property type="entry name" value="PPR"/>
    <property type="match status" value="4"/>
</dbReference>
<dbReference type="InterPro" id="IPR011990">
    <property type="entry name" value="TPR-like_helical_dom_sf"/>
</dbReference>
<dbReference type="GO" id="GO:0009451">
    <property type="term" value="P:RNA modification"/>
    <property type="evidence" value="ECO:0007669"/>
    <property type="project" value="InterPro"/>
</dbReference>
<protein>
    <recommendedName>
        <fullName evidence="5">Pentatricopeptide repeat-containing protein</fullName>
    </recommendedName>
</protein>
<dbReference type="Gene3D" id="1.25.40.10">
    <property type="entry name" value="Tetratricopeptide repeat domain"/>
    <property type="match status" value="4"/>
</dbReference>
<dbReference type="InterPro" id="IPR046960">
    <property type="entry name" value="PPR_At4g14850-like_plant"/>
</dbReference>
<dbReference type="Proteomes" id="UP001454036">
    <property type="component" value="Unassembled WGS sequence"/>
</dbReference>
<evidence type="ECO:0000256" key="1">
    <source>
        <dbReference type="ARBA" id="ARBA00022737"/>
    </source>
</evidence>
<feature type="repeat" description="PPR" evidence="2">
    <location>
        <begin position="90"/>
        <end position="124"/>
    </location>
</feature>
<organism evidence="3 4">
    <name type="scientific">Lithospermum erythrorhizon</name>
    <name type="common">Purple gromwell</name>
    <name type="synonym">Lithospermum officinale var. erythrorhizon</name>
    <dbReference type="NCBI Taxonomy" id="34254"/>
    <lineage>
        <taxon>Eukaryota</taxon>
        <taxon>Viridiplantae</taxon>
        <taxon>Streptophyta</taxon>
        <taxon>Embryophyta</taxon>
        <taxon>Tracheophyta</taxon>
        <taxon>Spermatophyta</taxon>
        <taxon>Magnoliopsida</taxon>
        <taxon>eudicotyledons</taxon>
        <taxon>Gunneridae</taxon>
        <taxon>Pentapetalae</taxon>
        <taxon>asterids</taxon>
        <taxon>lamiids</taxon>
        <taxon>Boraginales</taxon>
        <taxon>Boraginaceae</taxon>
        <taxon>Boraginoideae</taxon>
        <taxon>Lithospermeae</taxon>
        <taxon>Lithospermum</taxon>
    </lineage>
</organism>
<proteinExistence type="predicted"/>